<dbReference type="InterPro" id="IPR043128">
    <property type="entry name" value="Rev_trsase/Diguanyl_cyclase"/>
</dbReference>
<reference evidence="3" key="1">
    <citation type="submission" date="2023-04" db="EMBL/GenBank/DDBJ databases">
        <title>Phytophthora fragariaefolia NBRC 109709.</title>
        <authorList>
            <person name="Ichikawa N."/>
            <person name="Sato H."/>
            <person name="Tonouchi N."/>
        </authorList>
    </citation>
    <scope>NUCLEOTIDE SEQUENCE</scope>
    <source>
        <strain evidence="3">NBRC 109709</strain>
    </source>
</reference>
<dbReference type="Pfam" id="PF00078">
    <property type="entry name" value="RVT_1"/>
    <property type="match status" value="1"/>
</dbReference>
<comment type="caution">
    <text evidence="3">The sequence shown here is derived from an EMBL/GenBank/DDBJ whole genome shotgun (WGS) entry which is preliminary data.</text>
</comment>
<evidence type="ECO:0000313" key="4">
    <source>
        <dbReference type="Proteomes" id="UP001165121"/>
    </source>
</evidence>
<keyword evidence="4" id="KW-1185">Reference proteome</keyword>
<dbReference type="InterPro" id="IPR000477">
    <property type="entry name" value="RT_dom"/>
</dbReference>
<protein>
    <submittedName>
        <fullName evidence="3">Unnamed protein product</fullName>
    </submittedName>
</protein>
<dbReference type="EMBL" id="BSXT01002967">
    <property type="protein sequence ID" value="GMF51885.1"/>
    <property type="molecule type" value="Genomic_DNA"/>
</dbReference>
<dbReference type="FunFam" id="3.30.70.270:FF:000003">
    <property type="entry name" value="Transposon Ty3-G Gag-Pol polyprotein"/>
    <property type="match status" value="1"/>
</dbReference>
<proteinExistence type="predicted"/>
<dbReference type="PANTHER" id="PTHR24559">
    <property type="entry name" value="TRANSPOSON TY3-I GAG-POL POLYPROTEIN"/>
    <property type="match status" value="1"/>
</dbReference>
<dbReference type="CDD" id="cd01647">
    <property type="entry name" value="RT_LTR"/>
    <property type="match status" value="1"/>
</dbReference>
<feature type="domain" description="Reverse transcriptase" evidence="2">
    <location>
        <begin position="2"/>
        <end position="73"/>
    </location>
</feature>
<sequence length="113" mass="13030">MGISTAPDEYQACMERILGDLDFVIVYLDDILIFSENPVEHLEHLRIVFDRLRQYDVTLNGKKCHILRDRVDYYTRSRRDSAADEEGGSDTADRRTSQQARAAQILGDDRILP</sequence>
<dbReference type="PANTHER" id="PTHR24559:SF438">
    <property type="entry name" value="PEPTIDASE A2 DOMAIN-CONTAINING PROTEIN"/>
    <property type="match status" value="1"/>
</dbReference>
<dbReference type="Gene3D" id="3.30.70.270">
    <property type="match status" value="1"/>
</dbReference>
<gene>
    <name evidence="3" type="ORF">Pfra01_002113300</name>
</gene>
<dbReference type="Proteomes" id="UP001165121">
    <property type="component" value="Unassembled WGS sequence"/>
</dbReference>
<dbReference type="InterPro" id="IPR053134">
    <property type="entry name" value="RNA-dir_DNA_polymerase"/>
</dbReference>
<feature type="region of interest" description="Disordered" evidence="1">
    <location>
        <begin position="77"/>
        <end position="113"/>
    </location>
</feature>
<evidence type="ECO:0000313" key="3">
    <source>
        <dbReference type="EMBL" id="GMF51885.1"/>
    </source>
</evidence>
<accession>A0A9W7D543</accession>
<evidence type="ECO:0000259" key="2">
    <source>
        <dbReference type="Pfam" id="PF00078"/>
    </source>
</evidence>
<dbReference type="AlphaFoldDB" id="A0A9W7D543"/>
<name>A0A9W7D543_9STRA</name>
<organism evidence="3 4">
    <name type="scientific">Phytophthora fragariaefolia</name>
    <dbReference type="NCBI Taxonomy" id="1490495"/>
    <lineage>
        <taxon>Eukaryota</taxon>
        <taxon>Sar</taxon>
        <taxon>Stramenopiles</taxon>
        <taxon>Oomycota</taxon>
        <taxon>Peronosporomycetes</taxon>
        <taxon>Peronosporales</taxon>
        <taxon>Peronosporaceae</taxon>
        <taxon>Phytophthora</taxon>
    </lineage>
</organism>
<evidence type="ECO:0000256" key="1">
    <source>
        <dbReference type="SAM" id="MobiDB-lite"/>
    </source>
</evidence>
<dbReference type="SUPFAM" id="SSF56672">
    <property type="entry name" value="DNA/RNA polymerases"/>
    <property type="match status" value="1"/>
</dbReference>
<dbReference type="InterPro" id="IPR043502">
    <property type="entry name" value="DNA/RNA_pol_sf"/>
</dbReference>
<dbReference type="OrthoDB" id="121648at2759"/>